<evidence type="ECO:0000256" key="2">
    <source>
        <dbReference type="ARBA" id="ARBA00023002"/>
    </source>
</evidence>
<dbReference type="GO" id="GO:0008206">
    <property type="term" value="P:bile acid metabolic process"/>
    <property type="evidence" value="ECO:0007669"/>
    <property type="project" value="UniProtKB-ARBA"/>
</dbReference>
<gene>
    <name evidence="3" type="ORF">HMP0721_0972</name>
</gene>
<comment type="similarity">
    <text evidence="1">Belongs to the short-chain dehydrogenases/reductases (SDR) family.</text>
</comment>
<dbReference type="SUPFAM" id="SSF51735">
    <property type="entry name" value="NAD(P)-binding Rossmann-fold domains"/>
    <property type="match status" value="1"/>
</dbReference>
<dbReference type="RefSeq" id="WP_006598396.1">
    <property type="nucleotide sequence ID" value="NZ_GL622359.1"/>
</dbReference>
<dbReference type="eggNOG" id="COG1028">
    <property type="taxonomic scope" value="Bacteria"/>
</dbReference>
<dbReference type="HOGENOM" id="CLU_010194_1_0_9"/>
<dbReference type="Pfam" id="PF13561">
    <property type="entry name" value="adh_short_C2"/>
    <property type="match status" value="1"/>
</dbReference>
<dbReference type="Gene3D" id="3.40.50.720">
    <property type="entry name" value="NAD(P)-binding Rossmann-like Domain"/>
    <property type="match status" value="1"/>
</dbReference>
<evidence type="ECO:0000256" key="1">
    <source>
        <dbReference type="ARBA" id="ARBA00006484"/>
    </source>
</evidence>
<dbReference type="InterPro" id="IPR002347">
    <property type="entry name" value="SDR_fam"/>
</dbReference>
<reference evidence="3 4" key="1">
    <citation type="submission" date="2010-12" db="EMBL/GenBank/DDBJ databases">
        <authorList>
            <person name="Muzny D."/>
            <person name="Qin X."/>
            <person name="Deng J."/>
            <person name="Jiang H."/>
            <person name="Liu Y."/>
            <person name="Qu J."/>
            <person name="Song X.-Z."/>
            <person name="Zhang L."/>
            <person name="Thornton R."/>
            <person name="Coyle M."/>
            <person name="Francisco L."/>
            <person name="Jackson L."/>
            <person name="Javaid M."/>
            <person name="Korchina V."/>
            <person name="Kovar C."/>
            <person name="Mata R."/>
            <person name="Mathew T."/>
            <person name="Ngo R."/>
            <person name="Nguyen L."/>
            <person name="Nguyen N."/>
            <person name="Okwuonu G."/>
            <person name="Ongeri F."/>
            <person name="Pham C."/>
            <person name="Simmons D."/>
            <person name="Wilczek-Boney K."/>
            <person name="Hale W."/>
            <person name="Jakkamsetti A."/>
            <person name="Pham P."/>
            <person name="Ruth R."/>
            <person name="San Lucas F."/>
            <person name="Warren J."/>
            <person name="Zhang J."/>
            <person name="Zhao Z."/>
            <person name="Zhou C."/>
            <person name="Zhu D."/>
            <person name="Lee S."/>
            <person name="Bess C."/>
            <person name="Blankenburg K."/>
            <person name="Forbes L."/>
            <person name="Fu Q."/>
            <person name="Gubbala S."/>
            <person name="Hirani K."/>
            <person name="Jayaseelan J.C."/>
            <person name="Lara F."/>
            <person name="Munidasa M."/>
            <person name="Palculict T."/>
            <person name="Patil S."/>
            <person name="Pu L.-L."/>
            <person name="Saada N."/>
            <person name="Tang L."/>
            <person name="Weissenberger G."/>
            <person name="Zhu Y."/>
            <person name="Hemphill L."/>
            <person name="Shang Y."/>
            <person name="Youmans B."/>
            <person name="Ayvaz T."/>
            <person name="Ross M."/>
            <person name="Santibanez J."/>
            <person name="Aqrawi P."/>
            <person name="Gross S."/>
            <person name="Joshi V."/>
            <person name="Fowler G."/>
            <person name="Nazareth L."/>
            <person name="Reid J."/>
            <person name="Worley K."/>
            <person name="Petrosino J."/>
            <person name="Highlander S."/>
            <person name="Gibbs R."/>
        </authorList>
    </citation>
    <scope>NUCLEOTIDE SEQUENCE [LARGE SCALE GENOMIC DNA]</scope>
    <source>
        <strain evidence="3 4">ATCC 23263</strain>
    </source>
</reference>
<proteinExistence type="inferred from homology"/>
<dbReference type="STRING" id="887929.HMP0721_0972"/>
<keyword evidence="4" id="KW-1185">Reference proteome</keyword>
<dbReference type="GO" id="GO:0048038">
    <property type="term" value="F:quinone binding"/>
    <property type="evidence" value="ECO:0007669"/>
    <property type="project" value="TreeGrafter"/>
</dbReference>
<name>E6MG39_9FIRM</name>
<dbReference type="PRINTS" id="PR00081">
    <property type="entry name" value="GDHRDH"/>
</dbReference>
<dbReference type="InterPro" id="IPR036291">
    <property type="entry name" value="NAD(P)-bd_dom_sf"/>
</dbReference>
<sequence length="255" mass="27112">MFEVSLKGKVGLITGASQGIGRACAYKLGEADIDGLVIVDLAKGEAGKETQKTLEDMNVDVKYVIGDASSEDVIKGAIDLAVKSWGHLDVIVNVAGISYMTNLETTSFDQWNKVMAVNLRSVFLTMKYGSEQMKKQKSGSIVSMSSISGVTGGSTGPEYGASKAGIIALTKFAAKQLGPYNIRVNAVAPGTIGTDMIKRNYSKLTNEQRQKKLDAIYMKRLGNPAEVGKAVLFLASDMGSYVSGDTLMVTGARMS</sequence>
<protein>
    <submittedName>
        <fullName evidence="3">Oxidoreductase, short chain dehydrogenase/reductase family protein</fullName>
    </submittedName>
</protein>
<dbReference type="GO" id="GO:0016616">
    <property type="term" value="F:oxidoreductase activity, acting on the CH-OH group of donors, NAD or NADP as acceptor"/>
    <property type="evidence" value="ECO:0007669"/>
    <property type="project" value="TreeGrafter"/>
</dbReference>
<dbReference type="OrthoDB" id="9803333at2"/>
<dbReference type="PANTHER" id="PTHR42760">
    <property type="entry name" value="SHORT-CHAIN DEHYDROGENASES/REDUCTASES FAMILY MEMBER"/>
    <property type="match status" value="1"/>
</dbReference>
<evidence type="ECO:0000313" key="3">
    <source>
        <dbReference type="EMBL" id="EFV01579.1"/>
    </source>
</evidence>
<dbReference type="PROSITE" id="PS00061">
    <property type="entry name" value="ADH_SHORT"/>
    <property type="match status" value="1"/>
</dbReference>
<keyword evidence="2" id="KW-0560">Oxidoreductase</keyword>
<accession>E6MG39</accession>
<organism evidence="3 4">
    <name type="scientific">Pseudoramibacter alactolyticus ATCC 23263</name>
    <dbReference type="NCBI Taxonomy" id="887929"/>
    <lineage>
        <taxon>Bacteria</taxon>
        <taxon>Bacillati</taxon>
        <taxon>Bacillota</taxon>
        <taxon>Clostridia</taxon>
        <taxon>Eubacteriales</taxon>
        <taxon>Eubacteriaceae</taxon>
        <taxon>Pseudoramibacter</taxon>
    </lineage>
</organism>
<dbReference type="PRINTS" id="PR00080">
    <property type="entry name" value="SDRFAMILY"/>
</dbReference>
<dbReference type="PANTHER" id="PTHR42760:SF133">
    <property type="entry name" value="3-OXOACYL-[ACYL-CARRIER-PROTEIN] REDUCTASE"/>
    <property type="match status" value="1"/>
</dbReference>
<dbReference type="GO" id="GO:0006633">
    <property type="term" value="P:fatty acid biosynthetic process"/>
    <property type="evidence" value="ECO:0007669"/>
    <property type="project" value="TreeGrafter"/>
</dbReference>
<comment type="caution">
    <text evidence="3">The sequence shown here is derived from an EMBL/GenBank/DDBJ whole genome shotgun (WGS) entry which is preliminary data.</text>
</comment>
<evidence type="ECO:0000313" key="4">
    <source>
        <dbReference type="Proteomes" id="UP000004754"/>
    </source>
</evidence>
<dbReference type="Proteomes" id="UP000004754">
    <property type="component" value="Unassembled WGS sequence"/>
</dbReference>
<dbReference type="InterPro" id="IPR020904">
    <property type="entry name" value="Sc_DH/Rdtase_CS"/>
</dbReference>
<dbReference type="FunFam" id="3.40.50.720:FF:000084">
    <property type="entry name" value="Short-chain dehydrogenase reductase"/>
    <property type="match status" value="1"/>
</dbReference>
<dbReference type="EMBL" id="AEQN01000016">
    <property type="protein sequence ID" value="EFV01579.1"/>
    <property type="molecule type" value="Genomic_DNA"/>
</dbReference>
<dbReference type="AlphaFoldDB" id="E6MG39"/>